<accession>A0A9P4Q1J7</accession>
<organism evidence="6 7">
    <name type="scientific">Polychaeton citri CBS 116435</name>
    <dbReference type="NCBI Taxonomy" id="1314669"/>
    <lineage>
        <taxon>Eukaryota</taxon>
        <taxon>Fungi</taxon>
        <taxon>Dikarya</taxon>
        <taxon>Ascomycota</taxon>
        <taxon>Pezizomycotina</taxon>
        <taxon>Dothideomycetes</taxon>
        <taxon>Dothideomycetidae</taxon>
        <taxon>Capnodiales</taxon>
        <taxon>Capnodiaceae</taxon>
        <taxon>Polychaeton</taxon>
    </lineage>
</organism>
<dbReference type="PROSITE" id="PS50850">
    <property type="entry name" value="MFS"/>
    <property type="match status" value="1"/>
</dbReference>
<evidence type="ECO:0000313" key="7">
    <source>
        <dbReference type="Proteomes" id="UP000799441"/>
    </source>
</evidence>
<dbReference type="PANTHER" id="PTHR11360">
    <property type="entry name" value="MONOCARBOXYLATE TRANSPORTER"/>
    <property type="match status" value="1"/>
</dbReference>
<comment type="similarity">
    <text evidence="2">Belongs to the major facilitator superfamily. Monocarboxylate porter (TC 2.A.1.13) family.</text>
</comment>
<dbReference type="PANTHER" id="PTHR11360:SF234">
    <property type="entry name" value="MFS-TYPE TRANSPORTER DBAD-RELATED"/>
    <property type="match status" value="1"/>
</dbReference>
<dbReference type="GO" id="GO:0016020">
    <property type="term" value="C:membrane"/>
    <property type="evidence" value="ECO:0007669"/>
    <property type="project" value="UniProtKB-SubCell"/>
</dbReference>
<feature type="transmembrane region" description="Helical" evidence="4">
    <location>
        <begin position="424"/>
        <end position="444"/>
    </location>
</feature>
<sequence length="457" mass="48626">MLAEPCDDPERRQDRGDNSIDLDNGKEDFQHDDTTLVTSSSSSFTTATGVNQYKPCLTTPVPDGGLWAWLQVLSGFLLYVNAWGMVTAFGCFQDFYASVYITSSTNSAISWIGTLQGFLLAVTSVFAGPVLDRGYPRSLVLSGTFFVVFGMMMTSLCDSYWQLLLAQGICVGLGAGQLFIVAVGVIPSWFSRRRALATGIAAAGSSVGGIVYPILFRHLLPKVGFGWTVRIMGFIALATNLVSFAIARLRTLPPPRPKIADFSGFRETPFALFWLVSFLGTTGLYIPFFYVTEYAVQRTTAGPSLAFYMLPILSAGSIIGRILPAFLADHLGPLNVLSTCTVIASILAFCWIAVVDSVPGLIAWALLYGAFSGAFVSLQTPTIASITPDMCIVGGRMGMSNLAAGLGVLIGNPIAGALHQSEGWASLQAFCGATLLVTAMLAFLTRVLKTGGALGTA</sequence>
<feature type="compositionally biased region" description="Basic and acidic residues" evidence="3">
    <location>
        <begin position="8"/>
        <end position="29"/>
    </location>
</feature>
<evidence type="ECO:0000259" key="5">
    <source>
        <dbReference type="PROSITE" id="PS50850"/>
    </source>
</evidence>
<dbReference type="EMBL" id="MU003818">
    <property type="protein sequence ID" value="KAF2718892.1"/>
    <property type="molecule type" value="Genomic_DNA"/>
</dbReference>
<dbReference type="Gene3D" id="1.20.1250.20">
    <property type="entry name" value="MFS general substrate transporter like domains"/>
    <property type="match status" value="2"/>
</dbReference>
<dbReference type="InterPro" id="IPR050327">
    <property type="entry name" value="Proton-linked_MCT"/>
</dbReference>
<dbReference type="AlphaFoldDB" id="A0A9P4Q1J7"/>
<dbReference type="Proteomes" id="UP000799441">
    <property type="component" value="Unassembled WGS sequence"/>
</dbReference>
<dbReference type="OrthoDB" id="6509908at2759"/>
<feature type="domain" description="Major facilitator superfamily (MFS) profile" evidence="5">
    <location>
        <begin position="68"/>
        <end position="450"/>
    </location>
</feature>
<evidence type="ECO:0000256" key="3">
    <source>
        <dbReference type="SAM" id="MobiDB-lite"/>
    </source>
</evidence>
<feature type="transmembrane region" description="Helical" evidence="4">
    <location>
        <begin position="334"/>
        <end position="355"/>
    </location>
</feature>
<dbReference type="InterPro" id="IPR036259">
    <property type="entry name" value="MFS_trans_sf"/>
</dbReference>
<proteinExistence type="inferred from homology"/>
<dbReference type="SUPFAM" id="SSF103473">
    <property type="entry name" value="MFS general substrate transporter"/>
    <property type="match status" value="1"/>
</dbReference>
<feature type="transmembrane region" description="Helical" evidence="4">
    <location>
        <begin position="361"/>
        <end position="378"/>
    </location>
</feature>
<dbReference type="Pfam" id="PF07690">
    <property type="entry name" value="MFS_1"/>
    <property type="match status" value="1"/>
</dbReference>
<feature type="region of interest" description="Disordered" evidence="3">
    <location>
        <begin position="1"/>
        <end position="29"/>
    </location>
</feature>
<feature type="transmembrane region" description="Helical" evidence="4">
    <location>
        <begin position="160"/>
        <end position="183"/>
    </location>
</feature>
<evidence type="ECO:0000313" key="6">
    <source>
        <dbReference type="EMBL" id="KAF2718892.1"/>
    </source>
</evidence>
<evidence type="ECO:0000256" key="4">
    <source>
        <dbReference type="SAM" id="Phobius"/>
    </source>
</evidence>
<comment type="subcellular location">
    <subcellularLocation>
        <location evidence="1">Membrane</location>
        <topology evidence="1">Multi-pass membrane protein</topology>
    </subcellularLocation>
</comment>
<dbReference type="InterPro" id="IPR020846">
    <property type="entry name" value="MFS_dom"/>
</dbReference>
<feature type="transmembrane region" description="Helical" evidence="4">
    <location>
        <begin position="399"/>
        <end position="418"/>
    </location>
</feature>
<feature type="transmembrane region" description="Helical" evidence="4">
    <location>
        <begin position="270"/>
        <end position="290"/>
    </location>
</feature>
<feature type="transmembrane region" description="Helical" evidence="4">
    <location>
        <begin position="305"/>
        <end position="327"/>
    </location>
</feature>
<name>A0A9P4Q1J7_9PEZI</name>
<dbReference type="InterPro" id="IPR011701">
    <property type="entry name" value="MFS"/>
</dbReference>
<feature type="transmembrane region" description="Helical" evidence="4">
    <location>
        <begin position="195"/>
        <end position="215"/>
    </location>
</feature>
<evidence type="ECO:0000256" key="2">
    <source>
        <dbReference type="ARBA" id="ARBA00006727"/>
    </source>
</evidence>
<protein>
    <submittedName>
        <fullName evidence="6">MFS general substrate transporter</fullName>
    </submittedName>
</protein>
<feature type="transmembrane region" description="Helical" evidence="4">
    <location>
        <begin position="76"/>
        <end position="96"/>
    </location>
</feature>
<keyword evidence="4" id="KW-0472">Membrane</keyword>
<feature type="transmembrane region" description="Helical" evidence="4">
    <location>
        <begin position="138"/>
        <end position="154"/>
    </location>
</feature>
<keyword evidence="4" id="KW-0812">Transmembrane</keyword>
<dbReference type="GO" id="GO:0022857">
    <property type="term" value="F:transmembrane transporter activity"/>
    <property type="evidence" value="ECO:0007669"/>
    <property type="project" value="InterPro"/>
</dbReference>
<feature type="transmembrane region" description="Helical" evidence="4">
    <location>
        <begin position="108"/>
        <end position="131"/>
    </location>
</feature>
<gene>
    <name evidence="6" type="ORF">K431DRAFT_287217</name>
</gene>
<keyword evidence="4" id="KW-1133">Transmembrane helix</keyword>
<reference evidence="6" key="1">
    <citation type="journal article" date="2020" name="Stud. Mycol.">
        <title>101 Dothideomycetes genomes: a test case for predicting lifestyles and emergence of pathogens.</title>
        <authorList>
            <person name="Haridas S."/>
            <person name="Albert R."/>
            <person name="Binder M."/>
            <person name="Bloem J."/>
            <person name="Labutti K."/>
            <person name="Salamov A."/>
            <person name="Andreopoulos B."/>
            <person name="Baker S."/>
            <person name="Barry K."/>
            <person name="Bills G."/>
            <person name="Bluhm B."/>
            <person name="Cannon C."/>
            <person name="Castanera R."/>
            <person name="Culley D."/>
            <person name="Daum C."/>
            <person name="Ezra D."/>
            <person name="Gonzalez J."/>
            <person name="Henrissat B."/>
            <person name="Kuo A."/>
            <person name="Liang C."/>
            <person name="Lipzen A."/>
            <person name="Lutzoni F."/>
            <person name="Magnuson J."/>
            <person name="Mondo S."/>
            <person name="Nolan M."/>
            <person name="Ohm R."/>
            <person name="Pangilinan J."/>
            <person name="Park H.-J."/>
            <person name="Ramirez L."/>
            <person name="Alfaro M."/>
            <person name="Sun H."/>
            <person name="Tritt A."/>
            <person name="Yoshinaga Y."/>
            <person name="Zwiers L.-H."/>
            <person name="Turgeon B."/>
            <person name="Goodwin S."/>
            <person name="Spatafora J."/>
            <person name="Crous P."/>
            <person name="Grigoriev I."/>
        </authorList>
    </citation>
    <scope>NUCLEOTIDE SEQUENCE</scope>
    <source>
        <strain evidence="6">CBS 116435</strain>
    </source>
</reference>
<keyword evidence="7" id="KW-1185">Reference proteome</keyword>
<comment type="caution">
    <text evidence="6">The sequence shown here is derived from an EMBL/GenBank/DDBJ whole genome shotgun (WGS) entry which is preliminary data.</text>
</comment>
<feature type="transmembrane region" description="Helical" evidence="4">
    <location>
        <begin position="227"/>
        <end position="249"/>
    </location>
</feature>
<evidence type="ECO:0000256" key="1">
    <source>
        <dbReference type="ARBA" id="ARBA00004141"/>
    </source>
</evidence>